<dbReference type="RefSeq" id="WP_133957869.1">
    <property type="nucleotide sequence ID" value="NZ_SORI01000011.1"/>
</dbReference>
<name>A0A4R8M3H0_9BACT</name>
<accession>A0A4R8M3H0</accession>
<reference evidence="1 2" key="1">
    <citation type="submission" date="2019-03" db="EMBL/GenBank/DDBJ databases">
        <title>Genomic Encyclopedia of Type Strains, Phase IV (KMG-IV): sequencing the most valuable type-strain genomes for metagenomic binning, comparative biology and taxonomic classification.</title>
        <authorList>
            <person name="Goeker M."/>
        </authorList>
    </citation>
    <scope>NUCLEOTIDE SEQUENCE [LARGE SCALE GENOMIC DNA]</scope>
    <source>
        <strain evidence="1 2">DSM 25964</strain>
    </source>
</reference>
<protein>
    <submittedName>
        <fullName evidence="1">Cobyrinic acid a,c-diamide synthase</fullName>
    </submittedName>
</protein>
<sequence length="459" mass="50037">MIIPRLVIADERREGTVPPGVILAAALKNAGHPLRIFCAGPDEYLVRLTALVTGEDVTVLDPYSCGSTRVFKTLFQFASKSDRLNIILAPLGKRGDDDAFILFPQAPELSRILECPLLPVVFADSSAAITARVLEKAVSGIAAQADIPVPAVLYASVLNPREYQLLEIEGGRRAPLLSLGYIPKLLERNRSTLLELCLDAMADRAAFPVKAAAAQLASLPGQVDWNAFWGFARLNQEWTELPEPFRGKAAGLTVGVVTHSGLSLEGDNAVRLFSYLGCSVRKIFLEEAKPALDVNAVYVPHGPGFLCAEQLLGKQGAREWFSGLFKSRKVVFVNGGAAPLLGESFALPNGKQYEGMNLFRYRGKYGMPSDDLKKVEVSSLEGDILLNLGEKLRGYLPPYTSVVNPGDSAKSLWSVKDPGNEKEKGFSGWNQGYGVATDLCIELWSNVEGIYRWLVLRKK</sequence>
<dbReference type="AlphaFoldDB" id="A0A4R8M3H0"/>
<organism evidence="1 2">
    <name type="scientific">Aminivibrio pyruvatiphilus</name>
    <dbReference type="NCBI Taxonomy" id="1005740"/>
    <lineage>
        <taxon>Bacteria</taxon>
        <taxon>Thermotogati</taxon>
        <taxon>Synergistota</taxon>
        <taxon>Synergistia</taxon>
        <taxon>Synergistales</taxon>
        <taxon>Aminobacteriaceae</taxon>
        <taxon>Aminivibrio</taxon>
    </lineage>
</organism>
<dbReference type="OrthoDB" id="1800at2"/>
<gene>
    <name evidence="1" type="ORF">C8D99_11153</name>
</gene>
<proteinExistence type="predicted"/>
<dbReference type="Proteomes" id="UP000295066">
    <property type="component" value="Unassembled WGS sequence"/>
</dbReference>
<keyword evidence="2" id="KW-1185">Reference proteome</keyword>
<evidence type="ECO:0000313" key="1">
    <source>
        <dbReference type="EMBL" id="TDY59719.1"/>
    </source>
</evidence>
<comment type="caution">
    <text evidence="1">The sequence shown here is derived from an EMBL/GenBank/DDBJ whole genome shotgun (WGS) entry which is preliminary data.</text>
</comment>
<evidence type="ECO:0000313" key="2">
    <source>
        <dbReference type="Proteomes" id="UP000295066"/>
    </source>
</evidence>
<dbReference type="EMBL" id="SORI01000011">
    <property type="protein sequence ID" value="TDY59719.1"/>
    <property type="molecule type" value="Genomic_DNA"/>
</dbReference>